<reference evidence="2" key="1">
    <citation type="submission" date="2021-05" db="EMBL/GenBank/DDBJ databases">
        <title>A free-living protist that lacks canonical eukaryotic 1 DNA replication and segregation systems.</title>
        <authorList>
            <person name="Salas-Leiva D.E."/>
            <person name="Tromer E.C."/>
            <person name="Curtis B.A."/>
            <person name="Jerlstrom-Hultqvist J."/>
            <person name="Kolisko M."/>
            <person name="Yi Z."/>
            <person name="Salas-Leiva J.S."/>
            <person name="Gallot-Lavallee L."/>
            <person name="Kops G.J.P.L."/>
            <person name="Archibald J.M."/>
            <person name="Simpson A.G.B."/>
            <person name="Roger A.J."/>
        </authorList>
    </citation>
    <scope>NUCLEOTIDE SEQUENCE</scope>
    <source>
        <strain evidence="2">BICM</strain>
    </source>
</reference>
<sequence>MSPRSAASRLRIPAYVAHDLLEDKLQQKFSYESIQDLLDAISTNNERMFSLLYSGPLSLKAVKDILDEADREYLASDQESEEKKPKEARPRHNSPPRVDVLFAYRPTDKDHGAHAIVVDRIPRQDFSVAVIARFFEDFEVKAIVLGSRGSAVVQFETFKDADDALHMRLFGGDAQASWAEVAQPRDREARPSRPAQGDMTSRGAVKRKVSIETTKLRQKQFEQKQQHVEFREKLAAKLEAGEITRAKYDDLLARLAGVEKRARSEAQAKPRSTLRVWNFPDGMDAAALQRAINDELGDGAVSRARLLEGQERREAVVLIDDGAMQQTDRLQFVFGRYKGENPFDDE</sequence>
<name>A0A8J6B284_9EUKA</name>
<dbReference type="EMBL" id="JAHDYR010000034">
    <property type="protein sequence ID" value="KAG9392704.1"/>
    <property type="molecule type" value="Genomic_DNA"/>
</dbReference>
<dbReference type="SUPFAM" id="SSF54928">
    <property type="entry name" value="RNA-binding domain, RBD"/>
    <property type="match status" value="1"/>
</dbReference>
<feature type="region of interest" description="Disordered" evidence="1">
    <location>
        <begin position="74"/>
        <end position="97"/>
    </location>
</feature>
<comment type="caution">
    <text evidence="2">The sequence shown here is derived from an EMBL/GenBank/DDBJ whole genome shotgun (WGS) entry which is preliminary data.</text>
</comment>
<gene>
    <name evidence="2" type="ORF">J8273_5962</name>
</gene>
<feature type="compositionally biased region" description="Basic and acidic residues" evidence="1">
    <location>
        <begin position="81"/>
        <end position="90"/>
    </location>
</feature>
<keyword evidence="3" id="KW-1185">Reference proteome</keyword>
<dbReference type="GO" id="GO:0003676">
    <property type="term" value="F:nucleic acid binding"/>
    <property type="evidence" value="ECO:0007669"/>
    <property type="project" value="InterPro"/>
</dbReference>
<protein>
    <submittedName>
        <fullName evidence="2">Uncharacterized protein</fullName>
    </submittedName>
</protein>
<feature type="region of interest" description="Disordered" evidence="1">
    <location>
        <begin position="181"/>
        <end position="207"/>
    </location>
</feature>
<dbReference type="AlphaFoldDB" id="A0A8J6B284"/>
<dbReference type="Proteomes" id="UP000717585">
    <property type="component" value="Unassembled WGS sequence"/>
</dbReference>
<dbReference type="InterPro" id="IPR035979">
    <property type="entry name" value="RBD_domain_sf"/>
</dbReference>
<organism evidence="2 3">
    <name type="scientific">Carpediemonas membranifera</name>
    <dbReference type="NCBI Taxonomy" id="201153"/>
    <lineage>
        <taxon>Eukaryota</taxon>
        <taxon>Metamonada</taxon>
        <taxon>Carpediemonas-like organisms</taxon>
        <taxon>Carpediemonas</taxon>
    </lineage>
</organism>
<evidence type="ECO:0000313" key="2">
    <source>
        <dbReference type="EMBL" id="KAG9392704.1"/>
    </source>
</evidence>
<proteinExistence type="predicted"/>
<evidence type="ECO:0000256" key="1">
    <source>
        <dbReference type="SAM" id="MobiDB-lite"/>
    </source>
</evidence>
<evidence type="ECO:0000313" key="3">
    <source>
        <dbReference type="Proteomes" id="UP000717585"/>
    </source>
</evidence>
<accession>A0A8J6B284</accession>